<dbReference type="PRINTS" id="PR00778">
    <property type="entry name" value="HTHARSR"/>
</dbReference>
<dbReference type="CDD" id="cd00090">
    <property type="entry name" value="HTH_ARSR"/>
    <property type="match status" value="1"/>
</dbReference>
<proteinExistence type="predicted"/>
<accession>A0ABS2NZX0</accession>
<dbReference type="InterPro" id="IPR036390">
    <property type="entry name" value="WH_DNA-bd_sf"/>
</dbReference>
<evidence type="ECO:0000256" key="4">
    <source>
        <dbReference type="ARBA" id="ARBA00043263"/>
    </source>
</evidence>
<evidence type="ECO:0000313" key="6">
    <source>
        <dbReference type="EMBL" id="MBM7620249.1"/>
    </source>
</evidence>
<dbReference type="NCBIfam" id="NF033788">
    <property type="entry name" value="HTH_metalloreg"/>
    <property type="match status" value="1"/>
</dbReference>
<dbReference type="InterPro" id="IPR001845">
    <property type="entry name" value="HTH_ArsR_DNA-bd_dom"/>
</dbReference>
<dbReference type="Pfam" id="PF01022">
    <property type="entry name" value="HTH_5"/>
    <property type="match status" value="1"/>
</dbReference>
<dbReference type="Gene3D" id="1.10.10.10">
    <property type="entry name" value="Winged helix-like DNA-binding domain superfamily/Winged helix DNA-binding domain"/>
    <property type="match status" value="1"/>
</dbReference>
<dbReference type="InterPro" id="IPR011991">
    <property type="entry name" value="ArsR-like_HTH"/>
</dbReference>
<organism evidence="6 7">
    <name type="scientific">Sutcliffiella tianshenii</name>
    <dbReference type="NCBI Taxonomy" id="1463404"/>
    <lineage>
        <taxon>Bacteria</taxon>
        <taxon>Bacillati</taxon>
        <taxon>Bacillota</taxon>
        <taxon>Bacilli</taxon>
        <taxon>Bacillales</taxon>
        <taxon>Bacillaceae</taxon>
        <taxon>Sutcliffiella</taxon>
    </lineage>
</organism>
<dbReference type="GO" id="GO:0003677">
    <property type="term" value="F:DNA binding"/>
    <property type="evidence" value="ECO:0007669"/>
    <property type="project" value="UniProtKB-KW"/>
</dbReference>
<dbReference type="Proteomes" id="UP000737402">
    <property type="component" value="Unassembled WGS sequence"/>
</dbReference>
<name>A0ABS2NZX0_9BACI</name>
<dbReference type="InterPro" id="IPR051011">
    <property type="entry name" value="Metal_resp_trans_reg"/>
</dbReference>
<sequence length="134" mass="14954">MTEKVIQAVEKDTCDTFCYDEQKVDILKNRVEEVNGVELIFKALSDSTRLKIAYALTLEKELCVCDVANIIKSSTATASHHLRLLRGMNLAKVRKEGKLVFYSLADDHIHQLVSIALIHSKEGVVHDGGESITK</sequence>
<dbReference type="SUPFAM" id="SSF46785">
    <property type="entry name" value="Winged helix' DNA-binding domain"/>
    <property type="match status" value="1"/>
</dbReference>
<dbReference type="PANTHER" id="PTHR43132">
    <property type="entry name" value="ARSENICAL RESISTANCE OPERON REPRESSOR ARSR-RELATED"/>
    <property type="match status" value="1"/>
</dbReference>
<keyword evidence="3" id="KW-0804">Transcription</keyword>
<comment type="caution">
    <text evidence="6">The sequence shown here is derived from an EMBL/GenBank/DDBJ whole genome shotgun (WGS) entry which is preliminary data.</text>
</comment>
<gene>
    <name evidence="6" type="ORF">JOC95_002102</name>
</gene>
<evidence type="ECO:0000256" key="3">
    <source>
        <dbReference type="ARBA" id="ARBA00023163"/>
    </source>
</evidence>
<feature type="domain" description="HTH arsR-type" evidence="5">
    <location>
        <begin position="27"/>
        <end position="124"/>
    </location>
</feature>
<evidence type="ECO:0000313" key="7">
    <source>
        <dbReference type="Proteomes" id="UP000737402"/>
    </source>
</evidence>
<evidence type="ECO:0000256" key="1">
    <source>
        <dbReference type="ARBA" id="ARBA00023015"/>
    </source>
</evidence>
<reference evidence="6 7" key="1">
    <citation type="submission" date="2021-01" db="EMBL/GenBank/DDBJ databases">
        <title>Genomic Encyclopedia of Type Strains, Phase IV (KMG-IV): sequencing the most valuable type-strain genomes for metagenomic binning, comparative biology and taxonomic classification.</title>
        <authorList>
            <person name="Goeker M."/>
        </authorList>
    </citation>
    <scope>NUCLEOTIDE SEQUENCE [LARGE SCALE GENOMIC DNA]</scope>
    <source>
        <strain evidence="6 7">DSM 25879</strain>
    </source>
</reference>
<dbReference type="PANTHER" id="PTHR43132:SF6">
    <property type="entry name" value="HTH-TYPE TRANSCRIPTIONAL REPRESSOR CZRA"/>
    <property type="match status" value="1"/>
</dbReference>
<evidence type="ECO:0000256" key="2">
    <source>
        <dbReference type="ARBA" id="ARBA00023125"/>
    </source>
</evidence>
<dbReference type="RefSeq" id="WP_204415803.1">
    <property type="nucleotide sequence ID" value="NZ_JAFBED010000004.1"/>
</dbReference>
<protein>
    <submittedName>
        <fullName evidence="6">DNA-binding transcriptional ArsR family regulator</fullName>
    </submittedName>
</protein>
<keyword evidence="7" id="KW-1185">Reference proteome</keyword>
<dbReference type="InterPro" id="IPR036388">
    <property type="entry name" value="WH-like_DNA-bd_sf"/>
</dbReference>
<evidence type="ECO:0000259" key="5">
    <source>
        <dbReference type="PROSITE" id="PS50987"/>
    </source>
</evidence>
<dbReference type="PROSITE" id="PS50987">
    <property type="entry name" value="HTH_ARSR_2"/>
    <property type="match status" value="1"/>
</dbReference>
<dbReference type="PROSITE" id="PS00846">
    <property type="entry name" value="HTH_ARSR_1"/>
    <property type="match status" value="1"/>
</dbReference>
<keyword evidence="4" id="KW-0105">Cadmium resistance</keyword>
<dbReference type="InterPro" id="IPR018334">
    <property type="entry name" value="ArsR_HTH"/>
</dbReference>
<dbReference type="EMBL" id="JAFBED010000004">
    <property type="protein sequence ID" value="MBM7620249.1"/>
    <property type="molecule type" value="Genomic_DNA"/>
</dbReference>
<dbReference type="SMART" id="SM00418">
    <property type="entry name" value="HTH_ARSR"/>
    <property type="match status" value="1"/>
</dbReference>
<keyword evidence="2 6" id="KW-0238">DNA-binding</keyword>
<keyword evidence="1" id="KW-0805">Transcription regulation</keyword>